<keyword evidence="10" id="KW-0479">Metal-binding</keyword>
<comment type="subcellular location">
    <subcellularLocation>
        <location evidence="2">Cytoplasm</location>
    </subcellularLocation>
</comment>
<keyword evidence="13" id="KW-0378">Hydrolase</keyword>
<feature type="compositionally biased region" description="Acidic residues" evidence="22">
    <location>
        <begin position="1"/>
        <end position="26"/>
    </location>
</feature>
<dbReference type="OrthoDB" id="205248at2759"/>
<reference evidence="24 25" key="1">
    <citation type="journal article" date="2018" name="Mol. Biol. Evol.">
        <title>Broad Genomic Sampling Reveals a Smut Pathogenic Ancestry of the Fungal Clade Ustilaginomycotina.</title>
        <authorList>
            <person name="Kijpornyongpan T."/>
            <person name="Mondo S.J."/>
            <person name="Barry K."/>
            <person name="Sandor L."/>
            <person name="Lee J."/>
            <person name="Lipzen A."/>
            <person name="Pangilinan J."/>
            <person name="LaButti K."/>
            <person name="Hainaut M."/>
            <person name="Henrissat B."/>
            <person name="Grigoriev I.V."/>
            <person name="Spatafora J.W."/>
            <person name="Aime M.C."/>
        </authorList>
    </citation>
    <scope>NUCLEOTIDE SEQUENCE [LARGE SCALE GENOMIC DNA]</scope>
    <source>
        <strain evidence="24 25">MCA 3882</strain>
    </source>
</reference>
<evidence type="ECO:0000256" key="17">
    <source>
        <dbReference type="ARBA" id="ARBA00048679"/>
    </source>
</evidence>
<comment type="cofactor">
    <cofactor evidence="1 21">
        <name>Mg(2+)</name>
        <dbReference type="ChEBI" id="CHEBI:18420"/>
    </cofactor>
</comment>
<evidence type="ECO:0000256" key="13">
    <source>
        <dbReference type="ARBA" id="ARBA00022801"/>
    </source>
</evidence>
<feature type="region of interest" description="Disordered" evidence="22">
    <location>
        <begin position="1"/>
        <end position="35"/>
    </location>
</feature>
<dbReference type="GO" id="GO:0046872">
    <property type="term" value="F:metal ion binding"/>
    <property type="evidence" value="ECO:0007669"/>
    <property type="project" value="UniProtKB-KW"/>
</dbReference>
<dbReference type="InterPro" id="IPR011009">
    <property type="entry name" value="Kinase-like_dom_sf"/>
</dbReference>
<dbReference type="RefSeq" id="XP_025352064.1">
    <property type="nucleotide sequence ID" value="XM_025497465.1"/>
</dbReference>
<evidence type="ECO:0000256" key="11">
    <source>
        <dbReference type="ARBA" id="ARBA00022741"/>
    </source>
</evidence>
<keyword evidence="15" id="KW-0460">Magnesium</keyword>
<dbReference type="GO" id="GO:0005737">
    <property type="term" value="C:cytoplasm"/>
    <property type="evidence" value="ECO:0007669"/>
    <property type="project" value="UniProtKB-SubCell"/>
</dbReference>
<feature type="compositionally biased region" description="Acidic residues" evidence="22">
    <location>
        <begin position="572"/>
        <end position="596"/>
    </location>
</feature>
<evidence type="ECO:0000256" key="15">
    <source>
        <dbReference type="ARBA" id="ARBA00022842"/>
    </source>
</evidence>
<evidence type="ECO:0000256" key="4">
    <source>
        <dbReference type="ARBA" id="ARBA00012513"/>
    </source>
</evidence>
<keyword evidence="8" id="KW-0723">Serine/threonine-protein kinase</keyword>
<dbReference type="GeneID" id="37019246"/>
<feature type="binding site" evidence="21">
    <location>
        <position position="382"/>
    </location>
    <ligand>
        <name>Mg(2+)</name>
        <dbReference type="ChEBI" id="CHEBI:18420"/>
    </ligand>
</feature>
<dbReference type="AlphaFoldDB" id="A0A316V2S6"/>
<evidence type="ECO:0000256" key="8">
    <source>
        <dbReference type="ARBA" id="ARBA00022527"/>
    </source>
</evidence>
<evidence type="ECO:0000256" key="1">
    <source>
        <dbReference type="ARBA" id="ARBA00001946"/>
    </source>
</evidence>
<feature type="domain" description="RIO kinase" evidence="23">
    <location>
        <begin position="164"/>
        <end position="429"/>
    </location>
</feature>
<evidence type="ECO:0000256" key="7">
    <source>
        <dbReference type="ARBA" id="ARBA00022517"/>
    </source>
</evidence>
<feature type="compositionally biased region" description="Basic and acidic residues" evidence="22">
    <location>
        <begin position="91"/>
        <end position="100"/>
    </location>
</feature>
<dbReference type="SMART" id="SM00090">
    <property type="entry name" value="RIO"/>
    <property type="match status" value="1"/>
</dbReference>
<keyword evidence="7" id="KW-0690">Ribosome biogenesis</keyword>
<keyword evidence="12" id="KW-0418">Kinase</keyword>
<evidence type="ECO:0000256" key="2">
    <source>
        <dbReference type="ARBA" id="ARBA00004496"/>
    </source>
</evidence>
<evidence type="ECO:0000256" key="16">
    <source>
        <dbReference type="ARBA" id="ARBA00047899"/>
    </source>
</evidence>
<evidence type="ECO:0000256" key="19">
    <source>
        <dbReference type="PIRSR" id="PIRSR038147-1"/>
    </source>
</evidence>
<feature type="active site" description="4-aspartylphosphate intermediate" evidence="19">
    <location>
        <position position="382"/>
    </location>
</feature>
<dbReference type="InterPro" id="IPR018934">
    <property type="entry name" value="RIO_dom"/>
</dbReference>
<dbReference type="InterPro" id="IPR051272">
    <property type="entry name" value="RIO-type_Ser/Thr_kinase"/>
</dbReference>
<evidence type="ECO:0000256" key="3">
    <source>
        <dbReference type="ARBA" id="ARBA00009196"/>
    </source>
</evidence>
<gene>
    <name evidence="24" type="ORF">FA14DRAFT_151205</name>
</gene>
<evidence type="ECO:0000256" key="12">
    <source>
        <dbReference type="ARBA" id="ARBA00022777"/>
    </source>
</evidence>
<evidence type="ECO:0000256" key="6">
    <source>
        <dbReference type="ARBA" id="ARBA00022490"/>
    </source>
</evidence>
<evidence type="ECO:0000313" key="24">
    <source>
        <dbReference type="EMBL" id="PWN31762.1"/>
    </source>
</evidence>
<evidence type="ECO:0000256" key="18">
    <source>
        <dbReference type="ARBA" id="ARBA00068838"/>
    </source>
</evidence>
<dbReference type="InterPro" id="IPR017407">
    <property type="entry name" value="Ser/Thr_kinase_Rio1"/>
</dbReference>
<evidence type="ECO:0000256" key="14">
    <source>
        <dbReference type="ARBA" id="ARBA00022840"/>
    </source>
</evidence>
<evidence type="ECO:0000313" key="25">
    <source>
        <dbReference type="Proteomes" id="UP000245771"/>
    </source>
</evidence>
<proteinExistence type="inferred from homology"/>
<feature type="active site" description="Proton acceptor" evidence="19">
    <location>
        <position position="365"/>
    </location>
</feature>
<dbReference type="Gene3D" id="1.10.510.10">
    <property type="entry name" value="Transferase(Phosphotransferase) domain 1"/>
    <property type="match status" value="1"/>
</dbReference>
<dbReference type="PROSITE" id="PS01245">
    <property type="entry name" value="RIO1"/>
    <property type="match status" value="1"/>
</dbReference>
<feature type="binding site" evidence="20">
    <location>
        <position position="239"/>
    </location>
    <ligand>
        <name>ATP</name>
        <dbReference type="ChEBI" id="CHEBI:30616"/>
    </ligand>
</feature>
<evidence type="ECO:0000256" key="22">
    <source>
        <dbReference type="SAM" id="MobiDB-lite"/>
    </source>
</evidence>
<keyword evidence="11 20" id="KW-0547">Nucleotide-binding</keyword>
<dbReference type="Pfam" id="PF01163">
    <property type="entry name" value="RIO1"/>
    <property type="match status" value="1"/>
</dbReference>
<dbReference type="InParanoid" id="A0A316V2S6"/>
<sequence length="648" mass="73542">MEDSEEEEDGEEYEDQLEDEIAEDEEQMGRVEDADWELARGDFTKMFNRSRQLAQIAGQSSSNASGSNVPLPAMNRARRTKAKPSRTPAKAQDEEGKQADDINTNTNRTPADKIEEQLSSLRQKFGAQMRIDDTYDPSAITGGALSANVPRKGNTGMGEKRVRDKSDRSTVQQVLDPRTMVILFKMLQRGLLKEINGVISTGKEANVYHASTYKYVTTGEMVANGETHSDEEGLPLALKIYKTTILVFKDRDRYITGEFRFRHGYARHNPRKMVKLWAEKEARNLKRLVGAGIRCPRPIELRDHVLVMEFLEDGTGRNSPRLRDAEKLIDERRQAGEGMIWENLYVEMMVAMRVMYHQCHLVHADLSEYNILYHKEHLYIIDVSQSVEHDHPYAFDFLRADIAHVDEYFAKRGGVQTLGVRKTFEWIVRTPARTEGQEESAGKSNTDDSTAIVSQTGKEAPLNTLATLASGPFSKFEYITRGPGESDEELSEGVRNMMMNAQEEAESGKTTNETFDDAVFRQAYIPQNLNEVFDPERDIEQRNEGHANGLIYANVIGVDGRSKEQNSTENPAGEEDGSDSDDSDEEEDSDSEEGAEDGQTKKTPRGHRHEDRDAKKERKKQVKEAAREKRKTKMPKAEKKRRMRTSKK</sequence>
<feature type="binding site" evidence="21">
    <location>
        <position position="370"/>
    </location>
    <ligand>
        <name>Mg(2+)</name>
        <dbReference type="ChEBI" id="CHEBI:18420"/>
    </ligand>
</feature>
<dbReference type="PANTHER" id="PTHR45723">
    <property type="entry name" value="SERINE/THREONINE-PROTEIN KINASE RIO1"/>
    <property type="match status" value="1"/>
</dbReference>
<dbReference type="FunFam" id="3.30.200.20:FF:000148">
    <property type="entry name" value="Serine/threonine-protein kinase RIO1"/>
    <property type="match status" value="1"/>
</dbReference>
<dbReference type="Proteomes" id="UP000245771">
    <property type="component" value="Unassembled WGS sequence"/>
</dbReference>
<name>A0A316V2S6_9BASI</name>
<dbReference type="GO" id="GO:0042254">
    <property type="term" value="P:ribosome biogenesis"/>
    <property type="evidence" value="ECO:0007669"/>
    <property type="project" value="UniProtKB-KW"/>
</dbReference>
<evidence type="ECO:0000256" key="20">
    <source>
        <dbReference type="PIRSR" id="PIRSR038147-2"/>
    </source>
</evidence>
<keyword evidence="9" id="KW-0808">Transferase</keyword>
<feature type="compositionally biased region" description="Basic residues" evidence="22">
    <location>
        <begin position="628"/>
        <end position="648"/>
    </location>
</feature>
<dbReference type="CDD" id="cd05147">
    <property type="entry name" value="RIO1_euk"/>
    <property type="match status" value="1"/>
</dbReference>
<feature type="compositionally biased region" description="Basic and acidic residues" evidence="22">
    <location>
        <begin position="608"/>
        <end position="627"/>
    </location>
</feature>
<accession>A0A316V2S6</accession>
<evidence type="ECO:0000256" key="9">
    <source>
        <dbReference type="ARBA" id="ARBA00022679"/>
    </source>
</evidence>
<dbReference type="FunCoup" id="A0A316V2S6">
    <property type="interactions" value="780"/>
</dbReference>
<dbReference type="GO" id="GO:0005524">
    <property type="term" value="F:ATP binding"/>
    <property type="evidence" value="ECO:0007669"/>
    <property type="project" value="UniProtKB-KW"/>
</dbReference>
<dbReference type="EC" id="2.7.11.1" evidence="4"/>
<feature type="region of interest" description="Disordered" evidence="22">
    <location>
        <begin position="561"/>
        <end position="648"/>
    </location>
</feature>
<dbReference type="InterPro" id="IPR018935">
    <property type="entry name" value="RIO_kinase_CS"/>
</dbReference>
<dbReference type="InterPro" id="IPR000687">
    <property type="entry name" value="RIO_kinase"/>
</dbReference>
<keyword evidence="25" id="KW-1185">Reference proteome</keyword>
<organism evidence="24 25">
    <name type="scientific">Meira miltonrushii</name>
    <dbReference type="NCBI Taxonomy" id="1280837"/>
    <lineage>
        <taxon>Eukaryota</taxon>
        <taxon>Fungi</taxon>
        <taxon>Dikarya</taxon>
        <taxon>Basidiomycota</taxon>
        <taxon>Ustilaginomycotina</taxon>
        <taxon>Exobasidiomycetes</taxon>
        <taxon>Exobasidiales</taxon>
        <taxon>Brachybasidiaceae</taxon>
        <taxon>Meira</taxon>
    </lineage>
</organism>
<feature type="region of interest" description="Disordered" evidence="22">
    <location>
        <begin position="54"/>
        <end position="108"/>
    </location>
</feature>
<dbReference type="STRING" id="1280837.A0A316V2S6"/>
<evidence type="ECO:0000256" key="10">
    <source>
        <dbReference type="ARBA" id="ARBA00022723"/>
    </source>
</evidence>
<evidence type="ECO:0000256" key="5">
    <source>
        <dbReference type="ARBA" id="ARBA00016038"/>
    </source>
</evidence>
<dbReference type="Gene3D" id="3.30.200.20">
    <property type="entry name" value="Phosphorylase Kinase, domain 1"/>
    <property type="match status" value="1"/>
</dbReference>
<keyword evidence="14 20" id="KW-0067">ATP-binding</keyword>
<evidence type="ECO:0000256" key="21">
    <source>
        <dbReference type="PIRSR" id="PIRSR038147-3"/>
    </source>
</evidence>
<keyword evidence="6" id="KW-0963">Cytoplasm</keyword>
<comment type="similarity">
    <text evidence="3">Belongs to the protein kinase superfamily. RIO-type Ser/Thr kinase family.</text>
</comment>
<dbReference type="EMBL" id="KZ819607">
    <property type="protein sequence ID" value="PWN31762.1"/>
    <property type="molecule type" value="Genomic_DNA"/>
</dbReference>
<feature type="binding site" evidence="20">
    <location>
        <position position="311"/>
    </location>
    <ligand>
        <name>ATP</name>
        <dbReference type="ChEBI" id="CHEBI:30616"/>
    </ligand>
</feature>
<dbReference type="GO" id="GO:0004674">
    <property type="term" value="F:protein serine/threonine kinase activity"/>
    <property type="evidence" value="ECO:0007669"/>
    <property type="project" value="UniProtKB-KW"/>
</dbReference>
<dbReference type="PIRSF" id="PIRSF038147">
    <property type="entry name" value="Ser/Thr_PK_RIO1"/>
    <property type="match status" value="1"/>
</dbReference>
<dbReference type="GO" id="GO:0016787">
    <property type="term" value="F:hydrolase activity"/>
    <property type="evidence" value="ECO:0007669"/>
    <property type="project" value="UniProtKB-KW"/>
</dbReference>
<dbReference type="SUPFAM" id="SSF56112">
    <property type="entry name" value="Protein kinase-like (PK-like)"/>
    <property type="match status" value="1"/>
</dbReference>
<protein>
    <recommendedName>
        <fullName evidence="5">Serine/threonine-protein kinase RIO1</fullName>
        <ecNumber evidence="4">2.7.11.1</ecNumber>
    </recommendedName>
    <alternativeName>
        <fullName evidence="18">Serine/threonine-protein kinase rio1</fullName>
    </alternativeName>
</protein>
<evidence type="ECO:0000259" key="23">
    <source>
        <dbReference type="SMART" id="SM00090"/>
    </source>
</evidence>
<comment type="catalytic activity">
    <reaction evidence="17">
        <text>L-seryl-[protein] + ATP = O-phospho-L-seryl-[protein] + ADP + H(+)</text>
        <dbReference type="Rhea" id="RHEA:17989"/>
        <dbReference type="Rhea" id="RHEA-COMP:9863"/>
        <dbReference type="Rhea" id="RHEA-COMP:11604"/>
        <dbReference type="ChEBI" id="CHEBI:15378"/>
        <dbReference type="ChEBI" id="CHEBI:29999"/>
        <dbReference type="ChEBI" id="CHEBI:30616"/>
        <dbReference type="ChEBI" id="CHEBI:83421"/>
        <dbReference type="ChEBI" id="CHEBI:456216"/>
        <dbReference type="EC" id="2.7.11.1"/>
    </reaction>
</comment>
<comment type="catalytic activity">
    <reaction evidence="16">
        <text>L-threonyl-[protein] + ATP = O-phospho-L-threonyl-[protein] + ADP + H(+)</text>
        <dbReference type="Rhea" id="RHEA:46608"/>
        <dbReference type="Rhea" id="RHEA-COMP:11060"/>
        <dbReference type="Rhea" id="RHEA-COMP:11605"/>
        <dbReference type="ChEBI" id="CHEBI:15378"/>
        <dbReference type="ChEBI" id="CHEBI:30013"/>
        <dbReference type="ChEBI" id="CHEBI:30616"/>
        <dbReference type="ChEBI" id="CHEBI:61977"/>
        <dbReference type="ChEBI" id="CHEBI:456216"/>
        <dbReference type="EC" id="2.7.11.1"/>
    </reaction>
</comment>
<feature type="region of interest" description="Disordered" evidence="22">
    <location>
        <begin position="142"/>
        <end position="171"/>
    </location>
</feature>
<feature type="compositionally biased region" description="Basic and acidic residues" evidence="22">
    <location>
        <begin position="158"/>
        <end position="168"/>
    </location>
</feature>
<feature type="compositionally biased region" description="Low complexity" evidence="22">
    <location>
        <begin position="55"/>
        <end position="68"/>
    </location>
</feature>